<sequence>MLNSLEIYPWLTPPEQPSQSLCWEPNAKVIDFWQTGWAMQSGANLPEPSPEDDVDEVPLYPVAKQNARYNGTTTYNRPMVTTPVKIAYCRQLGFRAI</sequence>
<organism evidence="1 2">
    <name type="scientific">Puccinia graminis f. sp. tritici</name>
    <dbReference type="NCBI Taxonomy" id="56615"/>
    <lineage>
        <taxon>Eukaryota</taxon>
        <taxon>Fungi</taxon>
        <taxon>Dikarya</taxon>
        <taxon>Basidiomycota</taxon>
        <taxon>Pucciniomycotina</taxon>
        <taxon>Pucciniomycetes</taxon>
        <taxon>Pucciniales</taxon>
        <taxon>Pucciniaceae</taxon>
        <taxon>Puccinia</taxon>
    </lineage>
</organism>
<proteinExistence type="predicted"/>
<evidence type="ECO:0000313" key="1">
    <source>
        <dbReference type="EMBL" id="KAA1137894.1"/>
    </source>
</evidence>
<accession>A0A5B0SMV9</accession>
<evidence type="ECO:0000313" key="2">
    <source>
        <dbReference type="Proteomes" id="UP000325313"/>
    </source>
</evidence>
<reference evidence="1 2" key="1">
    <citation type="submission" date="2019-05" db="EMBL/GenBank/DDBJ databases">
        <title>Emergence of the Ug99 lineage of the wheat stem rust pathogen through somatic hybridization.</title>
        <authorList>
            <person name="Li F."/>
            <person name="Upadhyaya N.M."/>
            <person name="Sperschneider J."/>
            <person name="Matny O."/>
            <person name="Nguyen-Phuc H."/>
            <person name="Mago R."/>
            <person name="Raley C."/>
            <person name="Miller M.E."/>
            <person name="Silverstein K.A.T."/>
            <person name="Henningsen E."/>
            <person name="Hirsch C.D."/>
            <person name="Visser B."/>
            <person name="Pretorius Z.A."/>
            <person name="Steffenson B.J."/>
            <person name="Schwessinger B."/>
            <person name="Dodds P.N."/>
            <person name="Figueroa M."/>
        </authorList>
    </citation>
    <scope>NUCLEOTIDE SEQUENCE [LARGE SCALE GENOMIC DNA]</scope>
    <source>
        <strain evidence="1 2">Ug99</strain>
    </source>
</reference>
<gene>
    <name evidence="1" type="ORF">PGTUg99_028400</name>
</gene>
<dbReference type="AlphaFoldDB" id="A0A5B0SMV9"/>
<name>A0A5B0SMV9_PUCGR</name>
<dbReference type="Proteomes" id="UP000325313">
    <property type="component" value="Unassembled WGS sequence"/>
</dbReference>
<dbReference type="EMBL" id="VDEP01000005">
    <property type="protein sequence ID" value="KAA1137894.1"/>
    <property type="molecule type" value="Genomic_DNA"/>
</dbReference>
<protein>
    <submittedName>
        <fullName evidence="1">Uncharacterized protein</fullName>
    </submittedName>
</protein>
<comment type="caution">
    <text evidence="1">The sequence shown here is derived from an EMBL/GenBank/DDBJ whole genome shotgun (WGS) entry which is preliminary data.</text>
</comment>